<reference evidence="2" key="2">
    <citation type="submission" date="2025-08" db="UniProtKB">
        <authorList>
            <consortium name="Ensembl"/>
        </authorList>
    </citation>
    <scope>IDENTIFICATION</scope>
</reference>
<name>A0AAZ3S7C9_ONCTS</name>
<reference evidence="2" key="3">
    <citation type="submission" date="2025-09" db="UniProtKB">
        <authorList>
            <consortium name="Ensembl"/>
        </authorList>
    </citation>
    <scope>IDENTIFICATION</scope>
</reference>
<evidence type="ECO:0000313" key="3">
    <source>
        <dbReference type="Proteomes" id="UP000694402"/>
    </source>
</evidence>
<protein>
    <submittedName>
        <fullName evidence="2">Uncharacterized protein</fullName>
    </submittedName>
</protein>
<dbReference type="AlphaFoldDB" id="A0AAZ3S7C9"/>
<sequence length="215" mass="25133">MYIYFPFLCFHYLHIITTLYIDIINTVYRHNMTFEISLFFWIIFKGNILRRGMSEIRQSWMGLPLPLRAACPASLPAWRGGNLQSSQSGCIYTNQRGERRSLEREHSRPEPLNVDTHSRPEPLNVDTHSRPEPHNVDTHSRPEPHNVDTHSRTEPLNVDKHSRREPHNVDTHSRPEPHNVDTHSRTEPLNVDTHSRPEPLNVLDQTHILDQNHST</sequence>
<keyword evidence="3" id="KW-1185">Reference proteome</keyword>
<evidence type="ECO:0000256" key="1">
    <source>
        <dbReference type="SAM" id="MobiDB-lite"/>
    </source>
</evidence>
<dbReference type="GeneTree" id="ENSGT01150000289117"/>
<feature type="region of interest" description="Disordered" evidence="1">
    <location>
        <begin position="88"/>
        <end position="200"/>
    </location>
</feature>
<reference evidence="3" key="1">
    <citation type="journal article" date="2018" name="PLoS ONE">
        <title>Chinook salmon (Oncorhynchus tshawytscha) genome and transcriptome.</title>
        <authorList>
            <person name="Christensen K.A."/>
            <person name="Leong J.S."/>
            <person name="Sakhrani D."/>
            <person name="Biagi C.A."/>
            <person name="Minkley D.R."/>
            <person name="Withler R.E."/>
            <person name="Rondeau E.B."/>
            <person name="Koop B.F."/>
            <person name="Devlin R.H."/>
        </authorList>
    </citation>
    <scope>NUCLEOTIDE SEQUENCE [LARGE SCALE GENOMIC DNA]</scope>
</reference>
<feature type="compositionally biased region" description="Basic and acidic residues" evidence="1">
    <location>
        <begin position="96"/>
        <end position="109"/>
    </location>
</feature>
<dbReference type="Proteomes" id="UP000694402">
    <property type="component" value="Unassembled WGS sequence"/>
</dbReference>
<organism evidence="2 3">
    <name type="scientific">Oncorhynchus tshawytscha</name>
    <name type="common">Chinook salmon</name>
    <name type="synonym">Salmo tshawytscha</name>
    <dbReference type="NCBI Taxonomy" id="74940"/>
    <lineage>
        <taxon>Eukaryota</taxon>
        <taxon>Metazoa</taxon>
        <taxon>Chordata</taxon>
        <taxon>Craniata</taxon>
        <taxon>Vertebrata</taxon>
        <taxon>Euteleostomi</taxon>
        <taxon>Actinopterygii</taxon>
        <taxon>Neopterygii</taxon>
        <taxon>Teleostei</taxon>
        <taxon>Protacanthopterygii</taxon>
        <taxon>Salmoniformes</taxon>
        <taxon>Salmonidae</taxon>
        <taxon>Salmoninae</taxon>
        <taxon>Oncorhynchus</taxon>
    </lineage>
</organism>
<feature type="compositionally biased region" description="Basic and acidic residues" evidence="1">
    <location>
        <begin position="127"/>
        <end position="186"/>
    </location>
</feature>
<evidence type="ECO:0000313" key="2">
    <source>
        <dbReference type="Ensembl" id="ENSOTSP00005149045.1"/>
    </source>
</evidence>
<dbReference type="Ensembl" id="ENSOTST00005181494.1">
    <property type="protein sequence ID" value="ENSOTSP00005149045.1"/>
    <property type="gene ID" value="ENSOTSG00005049536.1"/>
</dbReference>
<accession>A0AAZ3S7C9</accession>
<proteinExistence type="predicted"/>